<accession>W2T0K7</accession>
<protein>
    <submittedName>
        <fullName evidence="2">Uncharacterized protein</fullName>
    </submittedName>
</protein>
<evidence type="ECO:0000313" key="3">
    <source>
        <dbReference type="Proteomes" id="UP000053676"/>
    </source>
</evidence>
<gene>
    <name evidence="2" type="ORF">NECAME_03993</name>
</gene>
<reference evidence="3" key="1">
    <citation type="journal article" date="2014" name="Nat. Genet.">
        <title>Genome of the human hookworm Necator americanus.</title>
        <authorList>
            <person name="Tang Y.T."/>
            <person name="Gao X."/>
            <person name="Rosa B.A."/>
            <person name="Abubucker S."/>
            <person name="Hallsworth-Pepin K."/>
            <person name="Martin J."/>
            <person name="Tyagi R."/>
            <person name="Heizer E."/>
            <person name="Zhang X."/>
            <person name="Bhonagiri-Palsikar V."/>
            <person name="Minx P."/>
            <person name="Warren W.C."/>
            <person name="Wang Q."/>
            <person name="Zhan B."/>
            <person name="Hotez P.J."/>
            <person name="Sternberg P.W."/>
            <person name="Dougall A."/>
            <person name="Gaze S.T."/>
            <person name="Mulvenna J."/>
            <person name="Sotillo J."/>
            <person name="Ranganathan S."/>
            <person name="Rabelo E.M."/>
            <person name="Wilson R.K."/>
            <person name="Felgner P.L."/>
            <person name="Bethony J."/>
            <person name="Hawdon J.M."/>
            <person name="Gasser R.B."/>
            <person name="Loukas A."/>
            <person name="Mitreva M."/>
        </authorList>
    </citation>
    <scope>NUCLEOTIDE SEQUENCE [LARGE SCALE GENOMIC DNA]</scope>
</reference>
<evidence type="ECO:0000256" key="1">
    <source>
        <dbReference type="SAM" id="MobiDB-lite"/>
    </source>
</evidence>
<organism evidence="2 3">
    <name type="scientific">Necator americanus</name>
    <name type="common">Human hookworm</name>
    <dbReference type="NCBI Taxonomy" id="51031"/>
    <lineage>
        <taxon>Eukaryota</taxon>
        <taxon>Metazoa</taxon>
        <taxon>Ecdysozoa</taxon>
        <taxon>Nematoda</taxon>
        <taxon>Chromadorea</taxon>
        <taxon>Rhabditida</taxon>
        <taxon>Rhabditina</taxon>
        <taxon>Rhabditomorpha</taxon>
        <taxon>Strongyloidea</taxon>
        <taxon>Ancylostomatidae</taxon>
        <taxon>Bunostominae</taxon>
        <taxon>Necator</taxon>
    </lineage>
</organism>
<dbReference type="Proteomes" id="UP000053676">
    <property type="component" value="Unassembled WGS sequence"/>
</dbReference>
<name>W2T0K7_NECAM</name>
<dbReference type="EMBL" id="KI660355">
    <property type="protein sequence ID" value="ETN74507.1"/>
    <property type="molecule type" value="Genomic_DNA"/>
</dbReference>
<evidence type="ECO:0000313" key="2">
    <source>
        <dbReference type="EMBL" id="ETN74507.1"/>
    </source>
</evidence>
<dbReference type="AlphaFoldDB" id="W2T0K7"/>
<sequence>MMTGSPPPKPVPYEVPSRTSTLVKHQKQLKHRVKRIKLRVLLLSSPVSEAREARAHFHPDVKLGQEMYFCTTSMCEIVSY</sequence>
<dbReference type="KEGG" id="nai:NECAME_03993"/>
<keyword evidence="3" id="KW-1185">Reference proteome</keyword>
<feature type="compositionally biased region" description="Pro residues" evidence="1">
    <location>
        <begin position="1"/>
        <end position="13"/>
    </location>
</feature>
<feature type="region of interest" description="Disordered" evidence="1">
    <location>
        <begin position="1"/>
        <end position="26"/>
    </location>
</feature>
<proteinExistence type="predicted"/>